<dbReference type="OrthoDB" id="10260712at2759"/>
<dbReference type="PANTHER" id="PTHR12970:SF1">
    <property type="entry name" value="PROTEASOME ASSEMBLY CHAPERONE 2"/>
    <property type="match status" value="1"/>
</dbReference>
<name>A0A1E5RIX9_HANUV</name>
<reference evidence="2" key="1">
    <citation type="journal article" date="2016" name="Genome Announc.">
        <title>Genome sequences of three species of Hanseniaspora isolated from spontaneous wine fermentations.</title>
        <authorList>
            <person name="Sternes P.R."/>
            <person name="Lee D."/>
            <person name="Kutyna D.R."/>
            <person name="Borneman A.R."/>
        </authorList>
    </citation>
    <scope>NUCLEOTIDE SEQUENCE [LARGE SCALE GENOMIC DNA]</scope>
    <source>
        <strain evidence="2">AWRI3580</strain>
    </source>
</reference>
<dbReference type="GO" id="GO:0005634">
    <property type="term" value="C:nucleus"/>
    <property type="evidence" value="ECO:0007669"/>
    <property type="project" value="TreeGrafter"/>
</dbReference>
<sequence length="300" mass="34770">MSYTLILPLISTGNVPQLTTDLILENNSNLQRIENYFNTDLQVLLHSFAGFDNNKILSGIEVYEDDVNKIVVIQQRSPIITPFELKFYKTLFNQLMFSENSKFYNKINKVIILDSVSGSDPYIDMIKSEKYDNLYQLPNFLKVAVSNLNPDINKEYFTKMNESLTQYYNELKENIKNPQVQYTDAYFHSNEILPKLNDTILTFEGDSFQKRIIVESNVLKIVSSLVNDNTSSKIDISYLNMLVYEGDNSLDARDYLFILAEKLLPKIIDLQKQQLKTPASWVNIYGSKHLTKELRESIYS</sequence>
<dbReference type="Proteomes" id="UP000095358">
    <property type="component" value="Unassembled WGS sequence"/>
</dbReference>
<dbReference type="GO" id="GO:0043248">
    <property type="term" value="P:proteasome assembly"/>
    <property type="evidence" value="ECO:0007669"/>
    <property type="project" value="TreeGrafter"/>
</dbReference>
<dbReference type="InterPro" id="IPR038389">
    <property type="entry name" value="PSMG2_sf"/>
</dbReference>
<dbReference type="Gene3D" id="3.40.50.10900">
    <property type="entry name" value="PAC-like subunit"/>
    <property type="match status" value="1"/>
</dbReference>
<dbReference type="PIRSF" id="PIRSF010044">
    <property type="entry name" value="UCP010044"/>
    <property type="match status" value="1"/>
</dbReference>
<dbReference type="InterPro" id="IPR016562">
    <property type="entry name" value="Proteasome_assmbl_chp_2_euk"/>
</dbReference>
<dbReference type="PANTHER" id="PTHR12970">
    <property type="entry name" value="PROTEASOME ASSEMBLY CHAPERONE 2"/>
    <property type="match status" value="1"/>
</dbReference>
<keyword evidence="2" id="KW-1185">Reference proteome</keyword>
<protein>
    <submittedName>
        <fullName evidence="1">Uncharacterized protein</fullName>
    </submittedName>
</protein>
<comment type="caution">
    <text evidence="1">The sequence shown here is derived from an EMBL/GenBank/DDBJ whole genome shotgun (WGS) entry which is preliminary data.</text>
</comment>
<accession>A0A1E5RIX9</accession>
<dbReference type="VEuPathDB" id="FungiDB:AWRI3580_g2963"/>
<dbReference type="AlphaFoldDB" id="A0A1E5RIX9"/>
<organism evidence="1 2">
    <name type="scientific">Hanseniaspora uvarum</name>
    <name type="common">Yeast</name>
    <name type="synonym">Kloeckera apiculata</name>
    <dbReference type="NCBI Taxonomy" id="29833"/>
    <lineage>
        <taxon>Eukaryota</taxon>
        <taxon>Fungi</taxon>
        <taxon>Dikarya</taxon>
        <taxon>Ascomycota</taxon>
        <taxon>Saccharomycotina</taxon>
        <taxon>Saccharomycetes</taxon>
        <taxon>Saccharomycodales</taxon>
        <taxon>Saccharomycodaceae</taxon>
        <taxon>Hanseniaspora</taxon>
    </lineage>
</organism>
<dbReference type="GO" id="GO:0005829">
    <property type="term" value="C:cytosol"/>
    <property type="evidence" value="ECO:0007669"/>
    <property type="project" value="TreeGrafter"/>
</dbReference>
<gene>
    <name evidence="1" type="ORF">AWRI3580_g2963</name>
</gene>
<dbReference type="EMBL" id="LPNN01000005">
    <property type="protein sequence ID" value="OEJ86870.1"/>
    <property type="molecule type" value="Genomic_DNA"/>
</dbReference>
<evidence type="ECO:0000313" key="1">
    <source>
        <dbReference type="EMBL" id="OEJ86870.1"/>
    </source>
</evidence>
<proteinExistence type="predicted"/>
<evidence type="ECO:0000313" key="2">
    <source>
        <dbReference type="Proteomes" id="UP000095358"/>
    </source>
</evidence>
<dbReference type="STRING" id="29833.A0A1E5RIX9"/>